<feature type="region of interest" description="Disordered" evidence="12">
    <location>
        <begin position="772"/>
        <end position="800"/>
    </location>
</feature>
<proteinExistence type="predicted"/>
<keyword evidence="3" id="KW-0963">Cytoplasm</keyword>
<evidence type="ECO:0000256" key="7">
    <source>
        <dbReference type="ARBA" id="ARBA00023018"/>
    </source>
</evidence>
<keyword evidence="8" id="KW-0175">Coiled coil</keyword>
<comment type="subcellular location">
    <subcellularLocation>
        <location evidence="1">Cytoplasm</location>
        <location evidence="1">Cytoskeleton</location>
    </subcellularLocation>
    <subcellularLocation>
        <location evidence="11">Synapse</location>
    </subcellularLocation>
</comment>
<name>A0A7R8W7R9_9CRUS</name>
<protein>
    <submittedName>
        <fullName evidence="13">Uncharacterized protein</fullName>
    </submittedName>
</protein>
<feature type="compositionally biased region" description="Basic and acidic residues" evidence="12">
    <location>
        <begin position="293"/>
        <end position="309"/>
    </location>
</feature>
<feature type="region of interest" description="Disordered" evidence="12">
    <location>
        <begin position="34"/>
        <end position="401"/>
    </location>
</feature>
<keyword evidence="7" id="KW-0770">Synapse</keyword>
<keyword evidence="9" id="KW-0009">Actin-binding</keyword>
<evidence type="ECO:0000256" key="2">
    <source>
        <dbReference type="ARBA" id="ARBA00022473"/>
    </source>
</evidence>
<dbReference type="PROSITE" id="PS50106">
    <property type="entry name" value="PDZ"/>
    <property type="match status" value="1"/>
</dbReference>
<feature type="compositionally biased region" description="Basic and acidic residues" evidence="12">
    <location>
        <begin position="62"/>
        <end position="75"/>
    </location>
</feature>
<evidence type="ECO:0000256" key="3">
    <source>
        <dbReference type="ARBA" id="ARBA00022490"/>
    </source>
</evidence>
<dbReference type="InterPro" id="IPR001478">
    <property type="entry name" value="PDZ"/>
</dbReference>
<feature type="compositionally biased region" description="Low complexity" evidence="12">
    <location>
        <begin position="345"/>
        <end position="359"/>
    </location>
</feature>
<dbReference type="SMART" id="SM00228">
    <property type="entry name" value="PDZ"/>
    <property type="match status" value="1"/>
</dbReference>
<dbReference type="Pfam" id="PF00595">
    <property type="entry name" value="PDZ"/>
    <property type="match status" value="1"/>
</dbReference>
<dbReference type="InterPro" id="IPR043446">
    <property type="entry name" value="Neurabin-like"/>
</dbReference>
<evidence type="ECO:0000256" key="5">
    <source>
        <dbReference type="ARBA" id="ARBA00022782"/>
    </source>
</evidence>
<dbReference type="Pfam" id="PF17817">
    <property type="entry name" value="PDZ_5"/>
    <property type="match status" value="1"/>
</dbReference>
<reference evidence="13" key="1">
    <citation type="submission" date="2020-11" db="EMBL/GenBank/DDBJ databases">
        <authorList>
            <person name="Tran Van P."/>
        </authorList>
    </citation>
    <scope>NUCLEOTIDE SEQUENCE</scope>
</reference>
<sequence>MADPDPENKEGDDGLPGVTRGRVSKIANMFQSIQNQGRVGSGGATVVRTESHLSRFNTARALFEKMEKDRGKSEDPPSPTRPAALPVRRASADSATTPSGSLVNGGAGKERLPMSSSLDRDRGWLSSGSPPRQPSPLKRRERIEVASPNKRSYGSSSVSEQKHLKRPLSAGDSAQKHGGYLATRVSKTARVSSSVSPPSSDSQRSPSPPKPHYISSSSSRVSPVVSKDLIDHPPPSPSDSVPCAKESRPSSSLPMPGARDEQHLLNGSESSGDAPKPSSPSSSTSSYSASKSRLVDRRSDSSDRERDDLSSTATNTPTSASPPSVIPRHSPSSQPRRSSSRDLPSDGSSSPTAGSPGSGAVFQPRVTVTSAARRPDHRARKSSSDGDRTSASTEEEEIHYDVTVTSAVEVRLFPTPIAVETAFLSPDESEQPDSEDATWDSEEAPSMGFVPTDPSKQSMIREELQRMHAELQQAFSDESSSEREPEPMTSTEAKLLLSQNILLRRAIDHQMGKDVLDEQGATTDTDQEALLEASLPMQYVLHEGAYIFPDGHYWVLGDPIPSSDEDELPADAPFKQADKVKFSTAPVQVYSTHSMSEYDRRNTDINPQASTAEYELEKRLERMDIFPVTLEKGSEGLGLSIIGMGVGADEGVEKLGIFVKTLTEGGPAQRSGKVQVSDQIVEVNGESLVGVSQLHATNVLRNTSKTVHFLLGRDRDGENSEVAQLIKLSLEADRAREEQLQREMGLLVATPTTPSASTPGPDEERLVEGSVPDAALPPEPEEEFRESSSPSPTHYVDEEAAGLSAVAVEKVENGEASIGPIALSQYGGLRSLAETV</sequence>
<feature type="compositionally biased region" description="Basic and acidic residues" evidence="12">
    <location>
        <begin position="108"/>
        <end position="123"/>
    </location>
</feature>
<keyword evidence="10" id="KW-0206">Cytoskeleton</keyword>
<dbReference type="GO" id="GO:0031175">
    <property type="term" value="P:neuron projection development"/>
    <property type="evidence" value="ECO:0007669"/>
    <property type="project" value="TreeGrafter"/>
</dbReference>
<dbReference type="FunFam" id="2.30.42.10:FF:000010">
    <property type="entry name" value="Neurabin-1 isoform 1"/>
    <property type="match status" value="1"/>
</dbReference>
<dbReference type="PANTHER" id="PTHR16154:SF6">
    <property type="entry name" value="SPINOPHILIN, ISOFORM J"/>
    <property type="match status" value="1"/>
</dbReference>
<dbReference type="SUPFAM" id="SSF50156">
    <property type="entry name" value="PDZ domain-like"/>
    <property type="match status" value="1"/>
</dbReference>
<keyword evidence="5" id="KW-0221">Differentiation</keyword>
<dbReference type="GO" id="GO:0030425">
    <property type="term" value="C:dendrite"/>
    <property type="evidence" value="ECO:0007669"/>
    <property type="project" value="TreeGrafter"/>
</dbReference>
<evidence type="ECO:0000256" key="12">
    <source>
        <dbReference type="SAM" id="MobiDB-lite"/>
    </source>
</evidence>
<dbReference type="AlphaFoldDB" id="A0A7R8W7R9"/>
<dbReference type="GO" id="GO:0015629">
    <property type="term" value="C:actin cytoskeleton"/>
    <property type="evidence" value="ECO:0007669"/>
    <property type="project" value="TreeGrafter"/>
</dbReference>
<dbReference type="GO" id="GO:0051015">
    <property type="term" value="F:actin filament binding"/>
    <property type="evidence" value="ECO:0007669"/>
    <property type="project" value="TreeGrafter"/>
</dbReference>
<feature type="compositionally biased region" description="Low complexity" evidence="12">
    <location>
        <begin position="215"/>
        <end position="226"/>
    </location>
</feature>
<evidence type="ECO:0000256" key="10">
    <source>
        <dbReference type="ARBA" id="ARBA00023212"/>
    </source>
</evidence>
<dbReference type="InterPro" id="IPR040645">
    <property type="entry name" value="Neurabin-1/2_PDZ"/>
</dbReference>
<evidence type="ECO:0000256" key="9">
    <source>
        <dbReference type="ARBA" id="ARBA00023203"/>
    </source>
</evidence>
<feature type="compositionally biased region" description="Low complexity" evidence="12">
    <location>
        <begin position="270"/>
        <end position="292"/>
    </location>
</feature>
<feature type="region of interest" description="Disordered" evidence="12">
    <location>
        <begin position="1"/>
        <end position="22"/>
    </location>
</feature>
<dbReference type="InterPro" id="IPR036034">
    <property type="entry name" value="PDZ_sf"/>
</dbReference>
<accession>A0A7R8W7R9</accession>
<feature type="compositionally biased region" description="Polar residues" evidence="12">
    <location>
        <begin position="149"/>
        <end position="159"/>
    </location>
</feature>
<dbReference type="GO" id="GO:0019722">
    <property type="term" value="P:calcium-mediated signaling"/>
    <property type="evidence" value="ECO:0007669"/>
    <property type="project" value="TreeGrafter"/>
</dbReference>
<evidence type="ECO:0000256" key="4">
    <source>
        <dbReference type="ARBA" id="ARBA00022553"/>
    </source>
</evidence>
<dbReference type="GO" id="GO:0014069">
    <property type="term" value="C:postsynaptic density"/>
    <property type="evidence" value="ECO:0007669"/>
    <property type="project" value="TreeGrafter"/>
</dbReference>
<dbReference type="PANTHER" id="PTHR16154">
    <property type="entry name" value="NEURABIN"/>
    <property type="match status" value="1"/>
</dbReference>
<evidence type="ECO:0000313" key="13">
    <source>
        <dbReference type="EMBL" id="CAD7224397.1"/>
    </source>
</evidence>
<feature type="compositionally biased region" description="Acidic residues" evidence="12">
    <location>
        <begin position="427"/>
        <end position="443"/>
    </location>
</feature>
<dbReference type="GO" id="GO:0007015">
    <property type="term" value="P:actin filament organization"/>
    <property type="evidence" value="ECO:0007669"/>
    <property type="project" value="TreeGrafter"/>
</dbReference>
<dbReference type="Gene3D" id="2.30.42.10">
    <property type="match status" value="1"/>
</dbReference>
<keyword evidence="6" id="KW-0524">Neurogenesis</keyword>
<organism evidence="13">
    <name type="scientific">Cyprideis torosa</name>
    <dbReference type="NCBI Taxonomy" id="163714"/>
    <lineage>
        <taxon>Eukaryota</taxon>
        <taxon>Metazoa</taxon>
        <taxon>Ecdysozoa</taxon>
        <taxon>Arthropoda</taxon>
        <taxon>Crustacea</taxon>
        <taxon>Oligostraca</taxon>
        <taxon>Ostracoda</taxon>
        <taxon>Podocopa</taxon>
        <taxon>Podocopida</taxon>
        <taxon>Cytherocopina</taxon>
        <taxon>Cytheroidea</taxon>
        <taxon>Cytherideidae</taxon>
        <taxon>Cyprideis</taxon>
    </lineage>
</organism>
<dbReference type="GO" id="GO:0005737">
    <property type="term" value="C:cytoplasm"/>
    <property type="evidence" value="ECO:0007669"/>
    <property type="project" value="TreeGrafter"/>
</dbReference>
<feature type="compositionally biased region" description="Polar residues" evidence="12">
    <location>
        <begin position="93"/>
        <end position="102"/>
    </location>
</feature>
<evidence type="ECO:0000256" key="11">
    <source>
        <dbReference type="ARBA" id="ARBA00034103"/>
    </source>
</evidence>
<dbReference type="EMBL" id="OB660361">
    <property type="protein sequence ID" value="CAD7224397.1"/>
    <property type="molecule type" value="Genomic_DNA"/>
</dbReference>
<feature type="region of interest" description="Disordered" evidence="12">
    <location>
        <begin position="423"/>
        <end position="454"/>
    </location>
</feature>
<feature type="compositionally biased region" description="Basic and acidic residues" evidence="12">
    <location>
        <begin position="1"/>
        <end position="12"/>
    </location>
</feature>
<gene>
    <name evidence="13" type="ORF">CTOB1V02_LOCUS2362</name>
</gene>
<dbReference type="CDD" id="cd06790">
    <property type="entry name" value="PDZ_neurabin-like"/>
    <property type="match status" value="1"/>
</dbReference>
<feature type="compositionally biased region" description="Low complexity" evidence="12">
    <location>
        <begin position="310"/>
        <end position="338"/>
    </location>
</feature>
<evidence type="ECO:0000256" key="8">
    <source>
        <dbReference type="ARBA" id="ARBA00023054"/>
    </source>
</evidence>
<dbReference type="OrthoDB" id="62701at2759"/>
<evidence type="ECO:0000256" key="1">
    <source>
        <dbReference type="ARBA" id="ARBA00004245"/>
    </source>
</evidence>
<feature type="compositionally biased region" description="Low complexity" evidence="12">
    <location>
        <begin position="192"/>
        <end position="205"/>
    </location>
</feature>
<evidence type="ECO:0000256" key="6">
    <source>
        <dbReference type="ARBA" id="ARBA00022902"/>
    </source>
</evidence>
<keyword evidence="4" id="KW-0597">Phosphoprotein</keyword>
<keyword evidence="2" id="KW-0217">Developmental protein</keyword>